<dbReference type="RefSeq" id="WP_023576605.1">
    <property type="nucleotide sequence ID" value="NZ_CBCSBQ010000028.1"/>
</dbReference>
<evidence type="ECO:0000256" key="2">
    <source>
        <dbReference type="SAM" id="SignalP"/>
    </source>
</evidence>
<dbReference type="Proteomes" id="UP000182124">
    <property type="component" value="Unassembled WGS sequence"/>
</dbReference>
<organism evidence="3 4">
    <name type="scientific">Flavobacterium saliperosum</name>
    <dbReference type="NCBI Taxonomy" id="329186"/>
    <lineage>
        <taxon>Bacteria</taxon>
        <taxon>Pseudomonadati</taxon>
        <taxon>Bacteroidota</taxon>
        <taxon>Flavobacteriia</taxon>
        <taxon>Flavobacteriales</taxon>
        <taxon>Flavobacteriaceae</taxon>
        <taxon>Flavobacterium</taxon>
    </lineage>
</organism>
<dbReference type="AlphaFoldDB" id="A0A1G4VGT7"/>
<feature type="compositionally biased region" description="Low complexity" evidence="1">
    <location>
        <begin position="19"/>
        <end position="29"/>
    </location>
</feature>
<proteinExistence type="predicted"/>
<feature type="region of interest" description="Disordered" evidence="1">
    <location>
        <begin position="19"/>
        <end position="39"/>
    </location>
</feature>
<evidence type="ECO:0000313" key="3">
    <source>
        <dbReference type="EMBL" id="SCX06578.1"/>
    </source>
</evidence>
<accession>A0A1G4VGT7</accession>
<evidence type="ECO:0000313" key="4">
    <source>
        <dbReference type="Proteomes" id="UP000182124"/>
    </source>
</evidence>
<reference evidence="3 4" key="1">
    <citation type="submission" date="2016-10" db="EMBL/GenBank/DDBJ databases">
        <authorList>
            <person name="de Groot N.N."/>
        </authorList>
    </citation>
    <scope>NUCLEOTIDE SEQUENCE [LARGE SCALE GENOMIC DNA]</scope>
    <source>
        <strain evidence="3 4">CGMCC 1.3801</strain>
    </source>
</reference>
<dbReference type="EMBL" id="FMTY01000002">
    <property type="protein sequence ID" value="SCX06578.1"/>
    <property type="molecule type" value="Genomic_DNA"/>
</dbReference>
<evidence type="ECO:0000256" key="1">
    <source>
        <dbReference type="SAM" id="MobiDB-lite"/>
    </source>
</evidence>
<keyword evidence="2" id="KW-0732">Signal</keyword>
<feature type="signal peptide" evidence="2">
    <location>
        <begin position="1"/>
        <end position="21"/>
    </location>
</feature>
<protein>
    <recommendedName>
        <fullName evidence="5">Fibronectin type-III domain-containing protein</fullName>
    </recommendedName>
</protein>
<dbReference type="PROSITE" id="PS51257">
    <property type="entry name" value="PROKAR_LIPOPROTEIN"/>
    <property type="match status" value="1"/>
</dbReference>
<name>A0A1G4VGT7_9FLAO</name>
<sequence>MKKIFALFFVLNLITSCSSDGDNGTSDDTSQGREVPRPRSYTTYTSQNAVTLNGFIDNTNNYYQGPGTYKVGFVFRTESMNNTNGEQIIMVDENVEYEPYRRYFSTTISSLEPNTKYFYTCFTKNGIYEENDWEEFTTSEIPCTYTQNNYVSISGVWDTVSPEISDPMCCDEGNFGITFGSWPNIYEINFNELNNGYPNTGQYFGVDYRFDITDYNKEVVKSSNQVLIEGNSTPNTKLFTINDGTTLTVIFCNTVLRNGTVLNGKVSVALP</sequence>
<gene>
    <name evidence="3" type="ORF">SAMN02927925_01026</name>
</gene>
<feature type="chain" id="PRO_5010285040" description="Fibronectin type-III domain-containing protein" evidence="2">
    <location>
        <begin position="22"/>
        <end position="271"/>
    </location>
</feature>
<evidence type="ECO:0008006" key="5">
    <source>
        <dbReference type="Google" id="ProtNLM"/>
    </source>
</evidence>